<dbReference type="InterPro" id="IPR050951">
    <property type="entry name" value="Retrovirus_Pol_polyprotein"/>
</dbReference>
<dbReference type="GO" id="GO:0015074">
    <property type="term" value="P:DNA integration"/>
    <property type="evidence" value="ECO:0007669"/>
    <property type="project" value="InterPro"/>
</dbReference>
<dbReference type="InterPro" id="IPR012337">
    <property type="entry name" value="RNaseH-like_sf"/>
</dbReference>
<evidence type="ECO:0000259" key="1">
    <source>
        <dbReference type="PROSITE" id="PS50994"/>
    </source>
</evidence>
<dbReference type="PANTHER" id="PTHR37984:SF5">
    <property type="entry name" value="PROTEIN NYNRIN-LIKE"/>
    <property type="match status" value="1"/>
</dbReference>
<dbReference type="OrthoDB" id="1936587at2759"/>
<organism evidence="2 3">
    <name type="scientific">Artemisia annua</name>
    <name type="common">Sweet wormwood</name>
    <dbReference type="NCBI Taxonomy" id="35608"/>
    <lineage>
        <taxon>Eukaryota</taxon>
        <taxon>Viridiplantae</taxon>
        <taxon>Streptophyta</taxon>
        <taxon>Embryophyta</taxon>
        <taxon>Tracheophyta</taxon>
        <taxon>Spermatophyta</taxon>
        <taxon>Magnoliopsida</taxon>
        <taxon>eudicotyledons</taxon>
        <taxon>Gunneridae</taxon>
        <taxon>Pentapetalae</taxon>
        <taxon>asterids</taxon>
        <taxon>campanulids</taxon>
        <taxon>Asterales</taxon>
        <taxon>Asteraceae</taxon>
        <taxon>Asteroideae</taxon>
        <taxon>Anthemideae</taxon>
        <taxon>Artemisiinae</taxon>
        <taxon>Artemisia</taxon>
    </lineage>
</organism>
<name>A0A2U1PEK4_ARTAN</name>
<feature type="domain" description="Integrase catalytic" evidence="1">
    <location>
        <begin position="1"/>
        <end position="134"/>
    </location>
</feature>
<reference evidence="2 3" key="1">
    <citation type="journal article" date="2018" name="Mol. Plant">
        <title>The genome of Artemisia annua provides insight into the evolution of Asteraceae family and artemisinin biosynthesis.</title>
        <authorList>
            <person name="Shen Q."/>
            <person name="Zhang L."/>
            <person name="Liao Z."/>
            <person name="Wang S."/>
            <person name="Yan T."/>
            <person name="Shi P."/>
            <person name="Liu M."/>
            <person name="Fu X."/>
            <person name="Pan Q."/>
            <person name="Wang Y."/>
            <person name="Lv Z."/>
            <person name="Lu X."/>
            <person name="Zhang F."/>
            <person name="Jiang W."/>
            <person name="Ma Y."/>
            <person name="Chen M."/>
            <person name="Hao X."/>
            <person name="Li L."/>
            <person name="Tang Y."/>
            <person name="Lv G."/>
            <person name="Zhou Y."/>
            <person name="Sun X."/>
            <person name="Brodelius P.E."/>
            <person name="Rose J.K.C."/>
            <person name="Tang K."/>
        </authorList>
    </citation>
    <scope>NUCLEOTIDE SEQUENCE [LARGE SCALE GENOMIC DNA]</scope>
    <source>
        <strain evidence="3">cv. Huhao1</strain>
        <tissue evidence="2">Leaf</tissue>
    </source>
</reference>
<accession>A0A2U1PEK4</accession>
<protein>
    <submittedName>
        <fullName evidence="2">Rve domain-containing protein</fullName>
    </submittedName>
</protein>
<dbReference type="STRING" id="35608.A0A2U1PEK4"/>
<gene>
    <name evidence="2" type="ORF">CTI12_AA162050</name>
</gene>
<evidence type="ECO:0000313" key="3">
    <source>
        <dbReference type="Proteomes" id="UP000245207"/>
    </source>
</evidence>
<dbReference type="AlphaFoldDB" id="A0A2U1PEK4"/>
<dbReference type="SUPFAM" id="SSF53098">
    <property type="entry name" value="Ribonuclease H-like"/>
    <property type="match status" value="1"/>
</dbReference>
<dbReference type="Pfam" id="PF00665">
    <property type="entry name" value="rve"/>
    <property type="match status" value="1"/>
</dbReference>
<comment type="caution">
    <text evidence="2">The sequence shown here is derived from an EMBL/GenBank/DDBJ whole genome shotgun (WGS) entry which is preliminary data.</text>
</comment>
<dbReference type="PROSITE" id="PS50994">
    <property type="entry name" value="INTEGRASE"/>
    <property type="match status" value="1"/>
</dbReference>
<proteinExistence type="predicted"/>
<dbReference type="GO" id="GO:0003676">
    <property type="term" value="F:nucleic acid binding"/>
    <property type="evidence" value="ECO:0007669"/>
    <property type="project" value="InterPro"/>
</dbReference>
<dbReference type="InterPro" id="IPR001584">
    <property type="entry name" value="Integrase_cat-core"/>
</dbReference>
<dbReference type="EMBL" id="PKPP01001257">
    <property type="protein sequence ID" value="PWA84172.1"/>
    <property type="molecule type" value="Genomic_DNA"/>
</dbReference>
<keyword evidence="3" id="KW-1185">Reference proteome</keyword>
<evidence type="ECO:0000313" key="2">
    <source>
        <dbReference type="EMBL" id="PWA84172.1"/>
    </source>
</evidence>
<dbReference type="Gene3D" id="3.30.420.10">
    <property type="entry name" value="Ribonuclease H-like superfamily/Ribonuclease H"/>
    <property type="match status" value="1"/>
</dbReference>
<sequence length="165" mass="18697">MIVAVDYFTKWVEAKLLASITSRKVLAFVYDQIITRFGMPQTLITDNGTQFVGEPFKSWCENQGILRATTSPNHSQNGIQEEVANKEIVKGVEKRLNEYKTCWVDELSSVLWAHRTTPREITNETPFSLVYGTEAVMPTELLAQNKEVAMVEEDENSPRLDQALA</sequence>
<dbReference type="InterPro" id="IPR036397">
    <property type="entry name" value="RNaseH_sf"/>
</dbReference>
<dbReference type="PANTHER" id="PTHR37984">
    <property type="entry name" value="PROTEIN CBG26694"/>
    <property type="match status" value="1"/>
</dbReference>
<dbReference type="Proteomes" id="UP000245207">
    <property type="component" value="Unassembled WGS sequence"/>
</dbReference>